<dbReference type="InterPro" id="IPR002223">
    <property type="entry name" value="Kunitz_BPTI"/>
</dbReference>
<evidence type="ECO:0000256" key="1">
    <source>
        <dbReference type="ARBA" id="ARBA00022690"/>
    </source>
</evidence>
<dbReference type="FunFam" id="4.10.410.10:FF:000004">
    <property type="entry name" value="Tissue factor pathway inhibitor"/>
    <property type="match status" value="1"/>
</dbReference>
<reference evidence="6" key="1">
    <citation type="submission" date="2012-12" db="EMBL/GenBank/DDBJ databases">
        <title>Identification and characterization of a phenylalanine ammonia-lyase gene family in Isatis indigotica Fort.</title>
        <authorList>
            <person name="Liu Q."/>
            <person name="Chen J."/>
            <person name="Zhou X."/>
            <person name="Di P."/>
            <person name="Xiao Y."/>
            <person name="Xuan H."/>
            <person name="Zhang L."/>
            <person name="Chen W."/>
        </authorList>
    </citation>
    <scope>NUCLEOTIDE SEQUENCE</scope>
    <source>
        <tissue evidence="6">Salivary gland</tissue>
    </source>
</reference>
<proteinExistence type="evidence at transcript level"/>
<accession>A0A0K8RAC9</accession>
<dbReference type="GO" id="GO:0004867">
    <property type="term" value="F:serine-type endopeptidase inhibitor activity"/>
    <property type="evidence" value="ECO:0007669"/>
    <property type="project" value="UniProtKB-KW"/>
</dbReference>
<organism evidence="6">
    <name type="scientific">Ixodes ricinus</name>
    <name type="common">Common tick</name>
    <name type="synonym">Acarus ricinus</name>
    <dbReference type="NCBI Taxonomy" id="34613"/>
    <lineage>
        <taxon>Eukaryota</taxon>
        <taxon>Metazoa</taxon>
        <taxon>Ecdysozoa</taxon>
        <taxon>Arthropoda</taxon>
        <taxon>Chelicerata</taxon>
        <taxon>Arachnida</taxon>
        <taxon>Acari</taxon>
        <taxon>Parasitiformes</taxon>
        <taxon>Ixodida</taxon>
        <taxon>Ixodoidea</taxon>
        <taxon>Ixodidae</taxon>
        <taxon>Ixodinae</taxon>
        <taxon>Ixodes</taxon>
    </lineage>
</organism>
<evidence type="ECO:0000313" key="6">
    <source>
        <dbReference type="EMBL" id="JAA67818.1"/>
    </source>
</evidence>
<dbReference type="PROSITE" id="PS50279">
    <property type="entry name" value="BPTI_KUNITZ_2"/>
    <property type="match status" value="2"/>
</dbReference>
<evidence type="ECO:0000259" key="5">
    <source>
        <dbReference type="PROSITE" id="PS50279"/>
    </source>
</evidence>
<dbReference type="InterPro" id="IPR050098">
    <property type="entry name" value="TFPI/VKTCI-like"/>
</dbReference>
<dbReference type="InterPro" id="IPR020901">
    <property type="entry name" value="Prtase_inh_Kunz-CS"/>
</dbReference>
<name>A0A0K8RAC9_IXORI</name>
<feature type="chain" id="PRO_5005516845" evidence="4">
    <location>
        <begin position="20"/>
        <end position="159"/>
    </location>
</feature>
<protein>
    <submittedName>
        <fullName evidence="6">Putative salivary kunitz domain protein</fullName>
    </submittedName>
</protein>
<dbReference type="InterPro" id="IPR036880">
    <property type="entry name" value="Kunitz_BPTI_sf"/>
</dbReference>
<dbReference type="Gene3D" id="4.10.410.10">
    <property type="entry name" value="Pancreatic trypsin inhibitor Kunitz domain"/>
    <property type="match status" value="2"/>
</dbReference>
<dbReference type="CDD" id="cd00109">
    <property type="entry name" value="Kunitz-type"/>
    <property type="match status" value="1"/>
</dbReference>
<keyword evidence="3" id="KW-1015">Disulfide bond</keyword>
<dbReference type="AlphaFoldDB" id="A0A0K8RAC9"/>
<dbReference type="PANTHER" id="PTHR10083:SF373">
    <property type="entry name" value="SERINE PEPTIDASE INHIBITOR, KUNITZ TYPE, 2"/>
    <property type="match status" value="1"/>
</dbReference>
<evidence type="ECO:0000256" key="4">
    <source>
        <dbReference type="SAM" id="SignalP"/>
    </source>
</evidence>
<evidence type="ECO:0000256" key="3">
    <source>
        <dbReference type="ARBA" id="ARBA00023157"/>
    </source>
</evidence>
<sequence>MQFIFVVNFVILAYSVADAKPTKGTKYICALYPYDGPCQAIIPQFYFNMTTKTCEQFTYGGCYGNENNFPEKDECLKQCRGSKVPNICSVPFEDEECRYRHYEKQKRYYYDETYNECIPVLPNRCPKNQNIFWNKKDCLNRCKTKEKKTMKVLKSKRRD</sequence>
<keyword evidence="2" id="KW-0722">Serine protease inhibitor</keyword>
<dbReference type="SUPFAM" id="SSF57362">
    <property type="entry name" value="BPTI-like"/>
    <property type="match status" value="2"/>
</dbReference>
<dbReference type="SMART" id="SM00131">
    <property type="entry name" value="KU"/>
    <property type="match status" value="2"/>
</dbReference>
<dbReference type="EMBL" id="GADI01005990">
    <property type="protein sequence ID" value="JAA67818.1"/>
    <property type="molecule type" value="mRNA"/>
</dbReference>
<keyword evidence="1" id="KW-0646">Protease inhibitor</keyword>
<dbReference type="PANTHER" id="PTHR10083">
    <property type="entry name" value="KUNITZ-TYPE PROTEASE INHIBITOR-RELATED"/>
    <property type="match status" value="1"/>
</dbReference>
<evidence type="ECO:0000256" key="2">
    <source>
        <dbReference type="ARBA" id="ARBA00022900"/>
    </source>
</evidence>
<dbReference type="PROSITE" id="PS00280">
    <property type="entry name" value="BPTI_KUNITZ_1"/>
    <property type="match status" value="1"/>
</dbReference>
<feature type="signal peptide" evidence="4">
    <location>
        <begin position="1"/>
        <end position="19"/>
    </location>
</feature>
<dbReference type="Pfam" id="PF00014">
    <property type="entry name" value="Kunitz_BPTI"/>
    <property type="match status" value="2"/>
</dbReference>
<dbReference type="GO" id="GO:0005615">
    <property type="term" value="C:extracellular space"/>
    <property type="evidence" value="ECO:0007669"/>
    <property type="project" value="TreeGrafter"/>
</dbReference>
<dbReference type="PRINTS" id="PR00759">
    <property type="entry name" value="BASICPTASE"/>
</dbReference>
<keyword evidence="4" id="KW-0732">Signal</keyword>
<feature type="domain" description="BPTI/Kunitz inhibitor" evidence="5">
    <location>
        <begin position="29"/>
        <end position="79"/>
    </location>
</feature>
<feature type="domain" description="BPTI/Kunitz inhibitor" evidence="5">
    <location>
        <begin position="88"/>
        <end position="142"/>
    </location>
</feature>